<dbReference type="InterPro" id="IPR000866">
    <property type="entry name" value="AhpC/TSA"/>
</dbReference>
<feature type="chain" id="PRO_5045795658" evidence="2">
    <location>
        <begin position="19"/>
        <end position="199"/>
    </location>
</feature>
<dbReference type="Proteomes" id="UP001519342">
    <property type="component" value="Unassembled WGS sequence"/>
</dbReference>
<comment type="caution">
    <text evidence="4">The sequence shown here is derived from an EMBL/GenBank/DDBJ whole genome shotgun (WGS) entry which is preliminary data.</text>
</comment>
<proteinExistence type="predicted"/>
<evidence type="ECO:0000313" key="5">
    <source>
        <dbReference type="Proteomes" id="UP001519342"/>
    </source>
</evidence>
<evidence type="ECO:0000256" key="1">
    <source>
        <dbReference type="SAM" id="MobiDB-lite"/>
    </source>
</evidence>
<feature type="domain" description="Thioredoxin" evidence="3">
    <location>
        <begin position="61"/>
        <end position="199"/>
    </location>
</feature>
<evidence type="ECO:0000313" key="4">
    <source>
        <dbReference type="EMBL" id="MBP1924693.1"/>
    </source>
</evidence>
<dbReference type="InterPro" id="IPR050553">
    <property type="entry name" value="Thioredoxin_ResA/DsbE_sf"/>
</dbReference>
<dbReference type="EMBL" id="JAGGKS010000001">
    <property type="protein sequence ID" value="MBP1924693.1"/>
    <property type="molecule type" value="Genomic_DNA"/>
</dbReference>
<dbReference type="CDD" id="cd02966">
    <property type="entry name" value="TlpA_like_family"/>
    <property type="match status" value="1"/>
</dbReference>
<dbReference type="PANTHER" id="PTHR42852:SF13">
    <property type="entry name" value="PROTEIN DIPZ"/>
    <property type="match status" value="1"/>
</dbReference>
<feature type="signal peptide" evidence="2">
    <location>
        <begin position="1"/>
        <end position="18"/>
    </location>
</feature>
<gene>
    <name evidence="4" type="ORF">J2Z76_000546</name>
</gene>
<name>A0ABS4GAI7_9FIRM</name>
<sequence>MKKIFIMLLIIAFVTVGCNTNNRTNETTNQNEQQNNQVTEDTQNSDVTSTDSGSTNTNDTENKIIMAPDFELKSLDGTITKLSDLKGKNVIINFWATWCDFCIAEMPDLQKLQDEYKDEDLLILAVNVGETKEEVEKFIEENNLNLTILLDKDGVVSNSYGVSSFPSTLAVNKDGEVVVGHVGMLTYEQMETLYGYFNK</sequence>
<feature type="region of interest" description="Disordered" evidence="1">
    <location>
        <begin position="24"/>
        <end position="60"/>
    </location>
</feature>
<evidence type="ECO:0000256" key="2">
    <source>
        <dbReference type="SAM" id="SignalP"/>
    </source>
</evidence>
<dbReference type="Gene3D" id="3.40.30.10">
    <property type="entry name" value="Glutaredoxin"/>
    <property type="match status" value="1"/>
</dbReference>
<dbReference type="PROSITE" id="PS51352">
    <property type="entry name" value="THIOREDOXIN_2"/>
    <property type="match status" value="1"/>
</dbReference>
<dbReference type="SUPFAM" id="SSF52833">
    <property type="entry name" value="Thioredoxin-like"/>
    <property type="match status" value="1"/>
</dbReference>
<organism evidence="4 5">
    <name type="scientific">Sedimentibacter acidaminivorans</name>
    <dbReference type="NCBI Taxonomy" id="913099"/>
    <lineage>
        <taxon>Bacteria</taxon>
        <taxon>Bacillati</taxon>
        <taxon>Bacillota</taxon>
        <taxon>Tissierellia</taxon>
        <taxon>Sedimentibacter</taxon>
    </lineage>
</organism>
<protein>
    <submittedName>
        <fullName evidence="4">Peroxiredoxin</fullName>
    </submittedName>
</protein>
<dbReference type="InterPro" id="IPR036249">
    <property type="entry name" value="Thioredoxin-like_sf"/>
</dbReference>
<keyword evidence="5" id="KW-1185">Reference proteome</keyword>
<dbReference type="RefSeq" id="WP_209510439.1">
    <property type="nucleotide sequence ID" value="NZ_JAGGKS010000001.1"/>
</dbReference>
<accession>A0ABS4GAI7</accession>
<reference evidence="4 5" key="1">
    <citation type="submission" date="2021-03" db="EMBL/GenBank/DDBJ databases">
        <title>Genomic Encyclopedia of Type Strains, Phase IV (KMG-IV): sequencing the most valuable type-strain genomes for metagenomic binning, comparative biology and taxonomic classification.</title>
        <authorList>
            <person name="Goeker M."/>
        </authorList>
    </citation>
    <scope>NUCLEOTIDE SEQUENCE [LARGE SCALE GENOMIC DNA]</scope>
    <source>
        <strain evidence="4 5">DSM 24004</strain>
    </source>
</reference>
<dbReference type="Pfam" id="PF00578">
    <property type="entry name" value="AhpC-TSA"/>
    <property type="match status" value="1"/>
</dbReference>
<dbReference type="InterPro" id="IPR013766">
    <property type="entry name" value="Thioredoxin_domain"/>
</dbReference>
<evidence type="ECO:0000259" key="3">
    <source>
        <dbReference type="PROSITE" id="PS51352"/>
    </source>
</evidence>
<feature type="compositionally biased region" description="Low complexity" evidence="1">
    <location>
        <begin position="24"/>
        <end position="59"/>
    </location>
</feature>
<keyword evidence="2" id="KW-0732">Signal</keyword>
<dbReference type="PROSITE" id="PS51257">
    <property type="entry name" value="PROKAR_LIPOPROTEIN"/>
    <property type="match status" value="1"/>
</dbReference>
<dbReference type="PANTHER" id="PTHR42852">
    <property type="entry name" value="THIOL:DISULFIDE INTERCHANGE PROTEIN DSBE"/>
    <property type="match status" value="1"/>
</dbReference>